<gene>
    <name evidence="11" type="primary">tagG</name>
    <name evidence="11" type="ORF">SZ25_00627</name>
</gene>
<evidence type="ECO:0000256" key="6">
    <source>
        <dbReference type="ARBA" id="ARBA00022989"/>
    </source>
</evidence>
<feature type="transmembrane region" description="Helical" evidence="9">
    <location>
        <begin position="138"/>
        <end position="164"/>
    </location>
</feature>
<dbReference type="AlphaFoldDB" id="A0A0F5MNF1"/>
<feature type="transmembrane region" description="Helical" evidence="9">
    <location>
        <begin position="32"/>
        <end position="52"/>
    </location>
</feature>
<dbReference type="PANTHER" id="PTHR30413:SF10">
    <property type="entry name" value="CAPSULE POLYSACCHARIDE EXPORT INNER-MEMBRANE PROTEIN CTRC"/>
    <property type="match status" value="1"/>
</dbReference>
<feature type="transmembrane region" description="Helical" evidence="9">
    <location>
        <begin position="104"/>
        <end position="132"/>
    </location>
</feature>
<dbReference type="GO" id="GO:0140359">
    <property type="term" value="F:ABC-type transporter activity"/>
    <property type="evidence" value="ECO:0007669"/>
    <property type="project" value="InterPro"/>
</dbReference>
<evidence type="ECO:0000256" key="9">
    <source>
        <dbReference type="RuleBase" id="RU361157"/>
    </source>
</evidence>
<evidence type="ECO:0000256" key="4">
    <source>
        <dbReference type="ARBA" id="ARBA00022475"/>
    </source>
</evidence>
<dbReference type="GO" id="GO:0015920">
    <property type="term" value="P:lipopolysaccharide transport"/>
    <property type="evidence" value="ECO:0007669"/>
    <property type="project" value="TreeGrafter"/>
</dbReference>
<keyword evidence="8 9" id="KW-0472">Membrane</keyword>
<name>A0A0F5MNF1_9RICK</name>
<evidence type="ECO:0000313" key="11">
    <source>
        <dbReference type="EMBL" id="KKB96305.1"/>
    </source>
</evidence>
<keyword evidence="3 9" id="KW-0813">Transport</keyword>
<dbReference type="Proteomes" id="UP000033358">
    <property type="component" value="Unassembled WGS sequence"/>
</dbReference>
<evidence type="ECO:0000256" key="3">
    <source>
        <dbReference type="ARBA" id="ARBA00022448"/>
    </source>
</evidence>
<keyword evidence="7" id="KW-0762">Sugar transport</keyword>
<feature type="transmembrane region" description="Helical" evidence="9">
    <location>
        <begin position="226"/>
        <end position="248"/>
    </location>
</feature>
<comment type="caution">
    <text evidence="11">The sequence shown here is derived from an EMBL/GenBank/DDBJ whole genome shotgun (WGS) entry which is preliminary data.</text>
</comment>
<evidence type="ECO:0000259" key="10">
    <source>
        <dbReference type="PROSITE" id="PS51012"/>
    </source>
</evidence>
<dbReference type="InterPro" id="IPR013525">
    <property type="entry name" value="ABC2_TM"/>
</dbReference>
<evidence type="ECO:0000256" key="1">
    <source>
        <dbReference type="ARBA" id="ARBA00004651"/>
    </source>
</evidence>
<evidence type="ECO:0000256" key="8">
    <source>
        <dbReference type="ARBA" id="ARBA00023136"/>
    </source>
</evidence>
<keyword evidence="6 9" id="KW-1133">Transmembrane helix</keyword>
<dbReference type="EMBL" id="JYHA01000093">
    <property type="protein sequence ID" value="KKB96305.1"/>
    <property type="molecule type" value="Genomic_DNA"/>
</dbReference>
<keyword evidence="4 9" id="KW-1003">Cell membrane</keyword>
<evidence type="ECO:0000256" key="7">
    <source>
        <dbReference type="ARBA" id="ARBA00023047"/>
    </source>
</evidence>
<comment type="similarity">
    <text evidence="2 9">Belongs to the ABC-2 integral membrane protein family.</text>
</comment>
<feature type="transmembrane region" description="Helical" evidence="9">
    <location>
        <begin position="64"/>
        <end position="83"/>
    </location>
</feature>
<proteinExistence type="inferred from homology"/>
<keyword evidence="7" id="KW-0625">Polysaccharide transport</keyword>
<dbReference type="Pfam" id="PF01061">
    <property type="entry name" value="ABC2_membrane"/>
    <property type="match status" value="1"/>
</dbReference>
<keyword evidence="5 9" id="KW-0812">Transmembrane</keyword>
<keyword evidence="12" id="KW-1185">Reference proteome</keyword>
<reference evidence="11 12" key="1">
    <citation type="submission" date="2015-02" db="EMBL/GenBank/DDBJ databases">
        <title>Single cell genomics of a rare environmental alphaproteobacterium provides unique insights into Rickettsiaceae evolution.</title>
        <authorList>
            <person name="Martijn J."/>
            <person name="Schulz F."/>
            <person name="Zaremba-Niedzwiedzka K."/>
            <person name="Viklund J."/>
            <person name="Stepanauskas R."/>
            <person name="Andersson S.G.E."/>
            <person name="Horn M."/>
            <person name="Guy L."/>
            <person name="Ettema T.J.G."/>
        </authorList>
    </citation>
    <scope>NUCLEOTIDE SEQUENCE [LARGE SCALE GENOMIC DNA]</scope>
    <source>
        <strain evidence="11 12">SCGC AAA041-L04</strain>
    </source>
</reference>
<dbReference type="GO" id="GO:0015774">
    <property type="term" value="P:polysaccharide transport"/>
    <property type="evidence" value="ECO:0007669"/>
    <property type="project" value="UniProtKB-KW"/>
</dbReference>
<dbReference type="PANTHER" id="PTHR30413">
    <property type="entry name" value="INNER MEMBRANE TRANSPORT PERMEASE"/>
    <property type="match status" value="1"/>
</dbReference>
<feature type="transmembrane region" description="Helical" evidence="9">
    <location>
        <begin position="171"/>
        <end position="190"/>
    </location>
</feature>
<feature type="domain" description="ABC transmembrane type-2" evidence="10">
    <location>
        <begin position="33"/>
        <end position="251"/>
    </location>
</feature>
<protein>
    <recommendedName>
        <fullName evidence="9">Transport permease protein</fullName>
    </recommendedName>
</protein>
<organism evidence="11 12">
    <name type="scientific">Candidatus Arcanibacter lacustris</name>
    <dbReference type="NCBI Taxonomy" id="1607817"/>
    <lineage>
        <taxon>Bacteria</taxon>
        <taxon>Pseudomonadati</taxon>
        <taxon>Pseudomonadota</taxon>
        <taxon>Alphaproteobacteria</taxon>
        <taxon>Rickettsiales</taxon>
        <taxon>Candidatus Arcanibacter</taxon>
    </lineage>
</organism>
<evidence type="ECO:0000313" key="12">
    <source>
        <dbReference type="Proteomes" id="UP000033358"/>
    </source>
</evidence>
<comment type="subcellular location">
    <subcellularLocation>
        <location evidence="9">Cell inner membrane</location>
        <topology evidence="9">Multi-pass membrane protein</topology>
    </subcellularLocation>
    <subcellularLocation>
        <location evidence="1">Cell membrane</location>
        <topology evidence="1">Multi-pass membrane protein</topology>
    </subcellularLocation>
</comment>
<dbReference type="PROSITE" id="PS51012">
    <property type="entry name" value="ABC_TM2"/>
    <property type="match status" value="1"/>
</dbReference>
<dbReference type="InterPro" id="IPR047817">
    <property type="entry name" value="ABC2_TM_bact-type"/>
</dbReference>
<evidence type="ECO:0000256" key="2">
    <source>
        <dbReference type="ARBA" id="ARBA00007783"/>
    </source>
</evidence>
<evidence type="ECO:0000256" key="5">
    <source>
        <dbReference type="ARBA" id="ARBA00022692"/>
    </source>
</evidence>
<accession>A0A0F5MNF1</accession>
<dbReference type="GO" id="GO:0005886">
    <property type="term" value="C:plasma membrane"/>
    <property type="evidence" value="ECO:0007669"/>
    <property type="project" value="UniProtKB-SubCell"/>
</dbReference>
<sequence>MQEIKALTNKYFYYVPYYLAKISLYRGHRSSYLGWLWLAIKPSIQICIYGLIFPLIAKFQQKDYVLYLISGILPWGFISNSIIEAGSSLINRGEVLKRCLLSKVIFPIADIIKNLLLTIISLFVMLVIYNLFFGTFHYYILLLPIAIIPMIIFTFASGVAISFITPYVRDISDIIAIMFNIMFFFTPIFYPVESLPEHVQKLFKFNPFFWLIRPIQDVLYFQTIPQLSTCIMSMLIACGSALIALAIYKKLKKNVIFYL</sequence>